<dbReference type="EMBL" id="BA000058">
    <property type="protein sequence ID" value="BAO04859.1"/>
    <property type="molecule type" value="Genomic_DNA"/>
</dbReference>
<sequence>MSLTLLDKRPFNPNECMPWKGMRRCALTPDGIVFKYHDKDNTDLWEDGTQVDWSDYENQGLNCMVEIPKFYYKKVGFNESEIDFENGHAWYISDTPATGFELHPAFMRCRDKLCDDLTGEVKEVNYRYAPAFLGSIVNSKLRSLPNKLPQTSITIGQARNYAKVNSNGWGILDYNLYFAIQLLYLVEYGDYDSQTALGKGYVDGNSSEINTGGTLQYGNHSFGEITGKNQMSYRGIEDFWGNCVYWIDGFYYDSNYNILIGNKGFNNNGNGYTNHGKGATSNISGYISDIQNNKNYGFVMSTNNGSETTKLYDYGYLLSGCLPIAGGNWYNGSAAGAFSFYCGYSASASDSYISYSLTF</sequence>
<proteinExistence type="predicted"/>
<gene>
    <name evidence="1" type="ORF">CBO05P1_140</name>
</gene>
<evidence type="ECO:0000313" key="1">
    <source>
        <dbReference type="EMBL" id="BAO04859.1"/>
    </source>
</evidence>
<accession>A0A060N9I0</accession>
<dbReference type="HOGENOM" id="CLU_857500_0_0_9"/>
<dbReference type="RefSeq" id="WP_030031930.1">
    <property type="nucleotide sequence ID" value="NZ_BA000058.1"/>
</dbReference>
<dbReference type="AlphaFoldDB" id="A0A060N9I0"/>
<organism evidence="1">
    <name type="scientific">Clostridium botulinum B str. Osaka05</name>
    <dbReference type="NCBI Taxonomy" id="1407017"/>
    <lineage>
        <taxon>Bacteria</taxon>
        <taxon>Bacillati</taxon>
        <taxon>Bacillota</taxon>
        <taxon>Clostridia</taxon>
        <taxon>Eubacteriales</taxon>
        <taxon>Clostridiaceae</taxon>
        <taxon>Clostridium</taxon>
    </lineage>
</organism>
<reference evidence="1" key="1">
    <citation type="submission" date="2013-10" db="EMBL/GenBank/DDBJ databases">
        <title>Draft genome sequence of Clostridium botulinum type B strain Osaka05.</title>
        <authorList>
            <person name="Sakaguchi Y."/>
            <person name="Hosomi K."/>
            <person name="Uchiyama J."/>
            <person name="Ogura Y."/>
            <person name="Sakaguchi M."/>
            <person name="Kohda T."/>
            <person name="Mukamoto M."/>
            <person name="Misawa N."/>
            <person name="Matsuzaki S."/>
            <person name="Hayashi T."/>
            <person name="Kozaki S."/>
        </authorList>
    </citation>
    <scope>NUCLEOTIDE SEQUENCE</scope>
    <source>
        <strain evidence="1">Osaka05</strain>
    </source>
</reference>
<name>A0A060N9I0_CLOBO</name>
<dbReference type="Proteomes" id="UP000054164">
    <property type="component" value="Unassembled WGS sequence"/>
</dbReference>
<protein>
    <submittedName>
        <fullName evidence="1">Uncharacterized protein</fullName>
    </submittedName>
</protein>